<evidence type="ECO:0000256" key="3">
    <source>
        <dbReference type="ARBA" id="ARBA00013192"/>
    </source>
</evidence>
<keyword evidence="5 8" id="KW-0456">Lyase</keyword>
<comment type="pathway">
    <text evidence="1 8">Amine and polyamine biosynthesis; ectoine biosynthesis; L-ectoine from L-aspartate 4-semialdehyde: step 3/3.</text>
</comment>
<comment type="catalytic activity">
    <reaction evidence="7 8">
        <text>(2S)-4-acetamido-2-aminobutanoate = L-ectoine + H2O</text>
        <dbReference type="Rhea" id="RHEA:17281"/>
        <dbReference type="ChEBI" id="CHEBI:15377"/>
        <dbReference type="ChEBI" id="CHEBI:58515"/>
        <dbReference type="ChEBI" id="CHEBI:58929"/>
        <dbReference type="EC" id="4.2.1.108"/>
    </reaction>
</comment>
<keyword evidence="10" id="KW-1185">Reference proteome</keyword>
<dbReference type="Proteomes" id="UP000624041">
    <property type="component" value="Unassembled WGS sequence"/>
</dbReference>
<dbReference type="EMBL" id="BMOS01000004">
    <property type="protein sequence ID" value="GGN52639.1"/>
    <property type="molecule type" value="Genomic_DNA"/>
</dbReference>
<dbReference type="EC" id="4.2.1.108" evidence="3 8"/>
<protein>
    <recommendedName>
        <fullName evidence="4 8">L-ectoine synthase</fullName>
        <ecNumber evidence="3 8">4.2.1.108</ecNumber>
    </recommendedName>
    <alternativeName>
        <fullName evidence="6 8">N-acetyldiaminobutyrate dehydratase</fullName>
    </alternativeName>
</protein>
<dbReference type="AlphaFoldDB" id="A0A918CZP6"/>
<evidence type="ECO:0000256" key="1">
    <source>
        <dbReference type="ARBA" id="ARBA00005181"/>
    </source>
</evidence>
<accession>A0A918CZP6</accession>
<organism evidence="9 10">
    <name type="scientific">Oceanobacillus indicireducens</name>
    <dbReference type="NCBI Taxonomy" id="1004261"/>
    <lineage>
        <taxon>Bacteria</taxon>
        <taxon>Bacillati</taxon>
        <taxon>Bacillota</taxon>
        <taxon>Bacilli</taxon>
        <taxon>Bacillales</taxon>
        <taxon>Bacillaceae</taxon>
        <taxon>Oceanobacillus</taxon>
    </lineage>
</organism>
<dbReference type="Gene3D" id="2.60.120.10">
    <property type="entry name" value="Jelly Rolls"/>
    <property type="match status" value="1"/>
</dbReference>
<name>A0A918CZP6_9BACI</name>
<dbReference type="HAMAP" id="MF_01255">
    <property type="entry name" value="Ectoine_synth"/>
    <property type="match status" value="1"/>
</dbReference>
<dbReference type="InterPro" id="IPR014710">
    <property type="entry name" value="RmlC-like_jellyroll"/>
</dbReference>
<evidence type="ECO:0000256" key="7">
    <source>
        <dbReference type="ARBA" id="ARBA00048714"/>
    </source>
</evidence>
<evidence type="ECO:0000256" key="2">
    <source>
        <dbReference type="ARBA" id="ARBA00009637"/>
    </source>
</evidence>
<evidence type="ECO:0000256" key="6">
    <source>
        <dbReference type="ARBA" id="ARBA00033271"/>
    </source>
</evidence>
<evidence type="ECO:0000313" key="9">
    <source>
        <dbReference type="EMBL" id="GGN52639.1"/>
    </source>
</evidence>
<reference evidence="9" key="2">
    <citation type="submission" date="2020-09" db="EMBL/GenBank/DDBJ databases">
        <authorList>
            <person name="Sun Q."/>
            <person name="Ohkuma M."/>
        </authorList>
    </citation>
    <scope>NUCLEOTIDE SEQUENCE</scope>
    <source>
        <strain evidence="9">JCM 17251</strain>
    </source>
</reference>
<dbReference type="PANTHER" id="PTHR39289">
    <property type="match status" value="1"/>
</dbReference>
<dbReference type="GO" id="GO:0033990">
    <property type="term" value="F:ectoine synthase activity"/>
    <property type="evidence" value="ECO:0007669"/>
    <property type="project" value="UniProtKB-EC"/>
</dbReference>
<dbReference type="SUPFAM" id="SSF51182">
    <property type="entry name" value="RmlC-like cupins"/>
    <property type="match status" value="1"/>
</dbReference>
<gene>
    <name evidence="8 9" type="primary">ectC</name>
    <name evidence="9" type="ORF">GCM10007971_08450</name>
</gene>
<evidence type="ECO:0000256" key="4">
    <source>
        <dbReference type="ARBA" id="ARBA00019707"/>
    </source>
</evidence>
<sequence>MIVRSLEDIVGTKDDVADGNWRSRRFVSAHDRLGFSVNDTVIKGGTKNYFWYKNHIEAVYVIEGEGEIEQIETGKVWQLKPGTIYVLNENDKHEVRTKTDMRMVCVFNPPLVGTETHDEDGIYPALTLEDIQK</sequence>
<dbReference type="InterPro" id="IPR010462">
    <property type="entry name" value="Ectoine_synth"/>
</dbReference>
<dbReference type="CDD" id="cd06978">
    <property type="entry name" value="cupin_EctC"/>
    <property type="match status" value="1"/>
</dbReference>
<comment type="caution">
    <text evidence="9">The sequence shown here is derived from an EMBL/GenBank/DDBJ whole genome shotgun (WGS) entry which is preliminary data.</text>
</comment>
<dbReference type="InterPro" id="IPR011051">
    <property type="entry name" value="RmlC_Cupin_sf"/>
</dbReference>
<reference evidence="9" key="1">
    <citation type="journal article" date="2014" name="Int. J. Syst. Evol. Microbiol.">
        <title>Complete genome sequence of Corynebacterium casei LMG S-19264T (=DSM 44701T), isolated from a smear-ripened cheese.</title>
        <authorList>
            <consortium name="US DOE Joint Genome Institute (JGI-PGF)"/>
            <person name="Walter F."/>
            <person name="Albersmeier A."/>
            <person name="Kalinowski J."/>
            <person name="Ruckert C."/>
        </authorList>
    </citation>
    <scope>NUCLEOTIDE SEQUENCE</scope>
    <source>
        <strain evidence="9">JCM 17251</strain>
    </source>
</reference>
<dbReference type="RefSeq" id="WP_188856154.1">
    <property type="nucleotide sequence ID" value="NZ_BMOS01000004.1"/>
</dbReference>
<dbReference type="GO" id="GO:0019491">
    <property type="term" value="P:ectoine biosynthetic process"/>
    <property type="evidence" value="ECO:0007669"/>
    <property type="project" value="UniProtKB-UniRule"/>
</dbReference>
<evidence type="ECO:0000313" key="10">
    <source>
        <dbReference type="Proteomes" id="UP000624041"/>
    </source>
</evidence>
<dbReference type="Pfam" id="PF06339">
    <property type="entry name" value="Ectoine_synth"/>
    <property type="match status" value="1"/>
</dbReference>
<evidence type="ECO:0000256" key="5">
    <source>
        <dbReference type="ARBA" id="ARBA00023239"/>
    </source>
</evidence>
<proteinExistence type="inferred from homology"/>
<evidence type="ECO:0000256" key="8">
    <source>
        <dbReference type="HAMAP-Rule" id="MF_01255"/>
    </source>
</evidence>
<comment type="similarity">
    <text evidence="2 8">Belongs to the ectoine synthase family.</text>
</comment>
<dbReference type="PANTHER" id="PTHR39289:SF1">
    <property type="entry name" value="L-ECTOINE SYNTHASE"/>
    <property type="match status" value="1"/>
</dbReference>
<dbReference type="NCBIfam" id="NF009806">
    <property type="entry name" value="PRK13290.1"/>
    <property type="match status" value="1"/>
</dbReference>
<comment type="function">
    <text evidence="8">Catalyzes the circularization of gamma-N-acetyl-alpha,gamma-diaminobutyric acid (ADABA) to ectoine (1,4,5,6-tetrahydro-2-methyl-4-pyrimidine carboxylic acid), which is an excellent osmoprotectant.</text>
</comment>